<dbReference type="PANTHER" id="PTHR30615:SF8">
    <property type="entry name" value="UPF0047 PROTEIN C4A8.02C"/>
    <property type="match status" value="1"/>
</dbReference>
<proteinExistence type="inferred from homology"/>
<sequence length="138" mass="15285">MVHQESITLSTKGHGDMHDLTEQISQIVRNTGIQTGMVNVFNVGSTGAIGAIEFEPGLQQDLPALLNKLIPPSRDYGHEQTWHDGNGHSHLQATWLGPSLTVPIKHGELVLGTWQQIFHLECDVKARQRQVMITVYGE</sequence>
<dbReference type="InterPro" id="IPR001602">
    <property type="entry name" value="UPF0047_YjbQ-like"/>
</dbReference>
<dbReference type="PIRSF" id="PIRSF004681">
    <property type="entry name" value="UCP004681"/>
    <property type="match status" value="1"/>
</dbReference>
<dbReference type="EMBL" id="DSRU01000120">
    <property type="protein sequence ID" value="HFM97890.1"/>
    <property type="molecule type" value="Genomic_DNA"/>
</dbReference>
<dbReference type="Pfam" id="PF01894">
    <property type="entry name" value="YjbQ"/>
    <property type="match status" value="1"/>
</dbReference>
<dbReference type="InterPro" id="IPR035917">
    <property type="entry name" value="YjbQ-like_sf"/>
</dbReference>
<dbReference type="NCBIfam" id="TIGR00149">
    <property type="entry name" value="TIGR00149_YjbQ"/>
    <property type="match status" value="1"/>
</dbReference>
<name>A0A7C3KDQ4_9CYAN</name>
<protein>
    <submittedName>
        <fullName evidence="2">YjbQ family protein</fullName>
    </submittedName>
</protein>
<dbReference type="SUPFAM" id="SSF111038">
    <property type="entry name" value="YjbQ-like"/>
    <property type="match status" value="1"/>
</dbReference>
<evidence type="ECO:0000313" key="2">
    <source>
        <dbReference type="EMBL" id="HFM97890.1"/>
    </source>
</evidence>
<dbReference type="AlphaFoldDB" id="A0A7C3KDQ4"/>
<comment type="caution">
    <text evidence="2">The sequence shown here is derived from an EMBL/GenBank/DDBJ whole genome shotgun (WGS) entry which is preliminary data.</text>
</comment>
<reference evidence="2" key="1">
    <citation type="journal article" date="2020" name="mSystems">
        <title>Genome- and Community-Level Interaction Insights into Carbon Utilization and Element Cycling Functions of Hydrothermarchaeota in Hydrothermal Sediment.</title>
        <authorList>
            <person name="Zhou Z."/>
            <person name="Liu Y."/>
            <person name="Xu W."/>
            <person name="Pan J."/>
            <person name="Luo Z.H."/>
            <person name="Li M."/>
        </authorList>
    </citation>
    <scope>NUCLEOTIDE SEQUENCE [LARGE SCALE GENOMIC DNA]</scope>
    <source>
        <strain evidence="2">SpSt-418</strain>
    </source>
</reference>
<dbReference type="PANTHER" id="PTHR30615">
    <property type="entry name" value="UNCHARACTERIZED PROTEIN YJBQ-RELATED"/>
    <property type="match status" value="1"/>
</dbReference>
<organism evidence="2">
    <name type="scientific">Oscillatoriales cyanobacterium SpSt-418</name>
    <dbReference type="NCBI Taxonomy" id="2282169"/>
    <lineage>
        <taxon>Bacteria</taxon>
        <taxon>Bacillati</taxon>
        <taxon>Cyanobacteriota</taxon>
        <taxon>Cyanophyceae</taxon>
        <taxon>Oscillatoriophycideae</taxon>
        <taxon>Oscillatoriales</taxon>
    </lineage>
</organism>
<evidence type="ECO:0000256" key="1">
    <source>
        <dbReference type="ARBA" id="ARBA00005534"/>
    </source>
</evidence>
<comment type="similarity">
    <text evidence="1">Belongs to the UPF0047 family.</text>
</comment>
<dbReference type="PROSITE" id="PS01314">
    <property type="entry name" value="UPF0047"/>
    <property type="match status" value="1"/>
</dbReference>
<accession>A0A7C3KDQ4</accession>
<dbReference type="Gene3D" id="2.60.120.460">
    <property type="entry name" value="YjbQ-like"/>
    <property type="match status" value="1"/>
</dbReference>
<gene>
    <name evidence="2" type="ORF">ENR64_08990</name>
</gene>